<dbReference type="PRINTS" id="PR00980">
    <property type="entry name" value="TRNASYNTHALA"/>
</dbReference>
<sequence>MKSSVVRSKYISFFIKRGHTEIPSANLVPENDPTTLFTSSGMQPLVPYLLGAKHPEGTRLVDSQKSFRAQDIDEVGDNRHTTFFEMLGNWSLGDYFKKEQLPWIFEFLTQELGLDPKRLYVTVFEGNKQVSKDTESIRIWKEVFAGVNIDAKEGERIFAYPASKNWWSRAGEPEKMPPGEPGGPDSEVFFDFGAELQLHEKSPFKKEKCHPNCNCGRFMEIANSVFMQYQKEESGGVKELSQKNVDFGGGLERQVAVTNNDSDVFRTDFFLPLIAILESVSGKTYGESPEATRGMRIIADHMRASVMMMTDGVLPSNKTQGYVLRRLIRRSLLYGRKLGLSKDLSYIGRLVEPVAQVYESAYPAVAEKAAEIRLILEEEAMRFGKTLERGISEIEKIQTLDGKIAFTLYETYGFPWEMTVEVATEKGQVVDRTQFEEEFKKHQDLSRTAAKGMFKGGLADHSEQTTKLHTAHHLLLAALQKVVDPVIKQRGSNITASRFRIDVNFARKLTPDEIVKIEKLVNKKIAEDLSVVNIPMNRFDAEKIGAQMEFGQKYPDRVSVYFVGLAKGVKPEKATPADYFSAEFCGGPHVKHTGALGTFKIIKEESSGAGIRRVYGILK</sequence>
<dbReference type="PANTHER" id="PTHR11777">
    <property type="entry name" value="ALANYL-TRNA SYNTHETASE"/>
    <property type="match status" value="1"/>
</dbReference>
<comment type="caution">
    <text evidence="11">The sequence shown here is derived from an EMBL/GenBank/DDBJ whole genome shotgun (WGS) entry which is preliminary data.</text>
</comment>
<dbReference type="Pfam" id="PF01411">
    <property type="entry name" value="tRNA-synt_2c"/>
    <property type="match status" value="1"/>
</dbReference>
<keyword evidence="4" id="KW-0436">Ligase</keyword>
<dbReference type="InterPro" id="IPR018165">
    <property type="entry name" value="Ala-tRNA-synth_IIc_core"/>
</dbReference>
<dbReference type="SUPFAM" id="SSF55681">
    <property type="entry name" value="Class II aaRS and biotin synthetases"/>
    <property type="match status" value="1"/>
</dbReference>
<dbReference type="InterPro" id="IPR018163">
    <property type="entry name" value="Thr/Ala-tRNA-synth_IIc_edit"/>
</dbReference>
<dbReference type="Pfam" id="PF07973">
    <property type="entry name" value="tRNA_SAD"/>
    <property type="match status" value="1"/>
</dbReference>
<keyword evidence="3" id="KW-0820">tRNA-binding</keyword>
<organism evidence="11 12">
    <name type="scientific">Candidatus Gottesmanbacteria bacterium RIFCSPLOWO2_01_FULL_46_9</name>
    <dbReference type="NCBI Taxonomy" id="1798394"/>
    <lineage>
        <taxon>Bacteria</taxon>
        <taxon>Candidatus Gottesmaniibacteriota</taxon>
    </lineage>
</organism>
<keyword evidence="6" id="KW-0067">ATP-binding</keyword>
<dbReference type="SUPFAM" id="SSF55186">
    <property type="entry name" value="ThrRS/AlaRS common domain"/>
    <property type="match status" value="1"/>
</dbReference>
<dbReference type="CDD" id="cd00673">
    <property type="entry name" value="AlaRS_core"/>
    <property type="match status" value="1"/>
</dbReference>
<keyword evidence="9" id="KW-0030">Aminoacyl-tRNA synthetase</keyword>
<dbReference type="GO" id="GO:0005524">
    <property type="term" value="F:ATP binding"/>
    <property type="evidence" value="ECO:0007669"/>
    <property type="project" value="UniProtKB-KW"/>
</dbReference>
<evidence type="ECO:0000313" key="12">
    <source>
        <dbReference type="Proteomes" id="UP000176450"/>
    </source>
</evidence>
<dbReference type="InterPro" id="IPR050058">
    <property type="entry name" value="Ala-tRNA_ligase"/>
</dbReference>
<keyword evidence="5" id="KW-0547">Nucleotide-binding</keyword>
<protein>
    <recommendedName>
        <fullName evidence="2">alanine--tRNA ligase</fullName>
        <ecNumber evidence="2">6.1.1.7</ecNumber>
    </recommendedName>
</protein>
<dbReference type="Gene3D" id="3.30.54.20">
    <property type="match status" value="1"/>
</dbReference>
<evidence type="ECO:0000256" key="6">
    <source>
        <dbReference type="ARBA" id="ARBA00022840"/>
    </source>
</evidence>
<dbReference type="InterPro" id="IPR002318">
    <property type="entry name" value="Ala-tRNA-lgiase_IIc"/>
</dbReference>
<evidence type="ECO:0000256" key="8">
    <source>
        <dbReference type="ARBA" id="ARBA00022917"/>
    </source>
</evidence>
<evidence type="ECO:0000256" key="7">
    <source>
        <dbReference type="ARBA" id="ARBA00022884"/>
    </source>
</evidence>
<dbReference type="Gene3D" id="3.30.930.10">
    <property type="entry name" value="Bira Bifunctional Protein, Domain 2"/>
    <property type="match status" value="1"/>
</dbReference>
<evidence type="ECO:0000313" key="11">
    <source>
        <dbReference type="EMBL" id="OGG31484.1"/>
    </source>
</evidence>
<dbReference type="EC" id="6.1.1.7" evidence="2"/>
<dbReference type="GO" id="GO:0006419">
    <property type="term" value="P:alanyl-tRNA aminoacylation"/>
    <property type="evidence" value="ECO:0007669"/>
    <property type="project" value="InterPro"/>
</dbReference>
<dbReference type="GO" id="GO:0005829">
    <property type="term" value="C:cytosol"/>
    <property type="evidence" value="ECO:0007669"/>
    <property type="project" value="TreeGrafter"/>
</dbReference>
<dbReference type="InterPro" id="IPR045864">
    <property type="entry name" value="aa-tRNA-synth_II/BPL/LPL"/>
</dbReference>
<dbReference type="InterPro" id="IPR018164">
    <property type="entry name" value="Ala-tRNA-synth_IIc_N"/>
</dbReference>
<dbReference type="InterPro" id="IPR018162">
    <property type="entry name" value="Ala-tRNA-ligase_IIc_anticod-bd"/>
</dbReference>
<evidence type="ECO:0000256" key="9">
    <source>
        <dbReference type="ARBA" id="ARBA00023146"/>
    </source>
</evidence>
<keyword evidence="8" id="KW-0648">Protein biosynthesis</keyword>
<keyword evidence="7" id="KW-0694">RNA-binding</keyword>
<dbReference type="SUPFAM" id="SSF101353">
    <property type="entry name" value="Putative anticodon-binding domain of alanyl-tRNA synthetase (AlaRS)"/>
    <property type="match status" value="1"/>
</dbReference>
<dbReference type="PANTHER" id="PTHR11777:SF9">
    <property type="entry name" value="ALANINE--TRNA LIGASE, CYTOPLASMIC"/>
    <property type="match status" value="1"/>
</dbReference>
<dbReference type="NCBIfam" id="NF002436">
    <property type="entry name" value="PRK01584.1"/>
    <property type="match status" value="1"/>
</dbReference>
<dbReference type="GO" id="GO:0002161">
    <property type="term" value="F:aminoacyl-tRNA deacylase activity"/>
    <property type="evidence" value="ECO:0007669"/>
    <property type="project" value="TreeGrafter"/>
</dbReference>
<evidence type="ECO:0000256" key="1">
    <source>
        <dbReference type="ARBA" id="ARBA00008226"/>
    </source>
</evidence>
<dbReference type="EMBL" id="MFJX01000010">
    <property type="protein sequence ID" value="OGG31484.1"/>
    <property type="molecule type" value="Genomic_DNA"/>
</dbReference>
<dbReference type="InterPro" id="IPR012947">
    <property type="entry name" value="tRNA_SAD"/>
</dbReference>
<evidence type="ECO:0000256" key="3">
    <source>
        <dbReference type="ARBA" id="ARBA00022555"/>
    </source>
</evidence>
<gene>
    <name evidence="11" type="ORF">A3A63_01010</name>
</gene>
<name>A0A1F6B3H0_9BACT</name>
<evidence type="ECO:0000256" key="4">
    <source>
        <dbReference type="ARBA" id="ARBA00022598"/>
    </source>
</evidence>
<dbReference type="PROSITE" id="PS50860">
    <property type="entry name" value="AA_TRNA_LIGASE_II_ALA"/>
    <property type="match status" value="1"/>
</dbReference>
<reference evidence="11 12" key="1">
    <citation type="journal article" date="2016" name="Nat. Commun.">
        <title>Thousands of microbial genomes shed light on interconnected biogeochemical processes in an aquifer system.</title>
        <authorList>
            <person name="Anantharaman K."/>
            <person name="Brown C.T."/>
            <person name="Hug L.A."/>
            <person name="Sharon I."/>
            <person name="Castelle C.J."/>
            <person name="Probst A.J."/>
            <person name="Thomas B.C."/>
            <person name="Singh A."/>
            <person name="Wilkins M.J."/>
            <person name="Karaoz U."/>
            <person name="Brodie E.L."/>
            <person name="Williams K.H."/>
            <person name="Hubbard S.S."/>
            <person name="Banfield J.F."/>
        </authorList>
    </citation>
    <scope>NUCLEOTIDE SEQUENCE [LARGE SCALE GENOMIC DNA]</scope>
</reference>
<proteinExistence type="inferred from homology"/>
<dbReference type="GO" id="GO:0000049">
    <property type="term" value="F:tRNA binding"/>
    <property type="evidence" value="ECO:0007669"/>
    <property type="project" value="UniProtKB-KW"/>
</dbReference>
<dbReference type="Proteomes" id="UP000176450">
    <property type="component" value="Unassembled WGS sequence"/>
</dbReference>
<evidence type="ECO:0000256" key="2">
    <source>
        <dbReference type="ARBA" id="ARBA00013168"/>
    </source>
</evidence>
<comment type="similarity">
    <text evidence="1">Belongs to the class-II aminoacyl-tRNA synthetase family.</text>
</comment>
<dbReference type="Gene3D" id="3.30.980.10">
    <property type="entry name" value="Threonyl-trna Synthetase, Chain A, domain 2"/>
    <property type="match status" value="1"/>
</dbReference>
<accession>A0A1F6B3H0</accession>
<dbReference type="FunFam" id="3.30.980.10:FF:000004">
    <property type="entry name" value="Alanine--tRNA ligase, cytoplasmic"/>
    <property type="match status" value="1"/>
</dbReference>
<evidence type="ECO:0000256" key="5">
    <source>
        <dbReference type="ARBA" id="ARBA00022741"/>
    </source>
</evidence>
<dbReference type="GO" id="GO:0004813">
    <property type="term" value="F:alanine-tRNA ligase activity"/>
    <property type="evidence" value="ECO:0007669"/>
    <property type="project" value="UniProtKB-EC"/>
</dbReference>
<dbReference type="SMART" id="SM00863">
    <property type="entry name" value="tRNA_SAD"/>
    <property type="match status" value="1"/>
</dbReference>
<dbReference type="AlphaFoldDB" id="A0A1F6B3H0"/>
<feature type="domain" description="Alanyl-transfer RNA synthetases family profile" evidence="10">
    <location>
        <begin position="1"/>
        <end position="619"/>
    </location>
</feature>
<evidence type="ECO:0000259" key="10">
    <source>
        <dbReference type="PROSITE" id="PS50860"/>
    </source>
</evidence>